<proteinExistence type="predicted"/>
<evidence type="ECO:0000313" key="1">
    <source>
        <dbReference type="EMBL" id="CAD7225062.1"/>
    </source>
</evidence>
<dbReference type="AlphaFoldDB" id="A0A7R8W542"/>
<dbReference type="EMBL" id="OB660492">
    <property type="protein sequence ID" value="CAD7225062.1"/>
    <property type="molecule type" value="Genomic_DNA"/>
</dbReference>
<dbReference type="OrthoDB" id="3176171at2759"/>
<accession>A0A7R8W542</accession>
<gene>
    <name evidence="1" type="ORF">CTOB1V02_LOCUS3010</name>
</gene>
<organism evidence="1">
    <name type="scientific">Cyprideis torosa</name>
    <dbReference type="NCBI Taxonomy" id="163714"/>
    <lineage>
        <taxon>Eukaryota</taxon>
        <taxon>Metazoa</taxon>
        <taxon>Ecdysozoa</taxon>
        <taxon>Arthropoda</taxon>
        <taxon>Crustacea</taxon>
        <taxon>Oligostraca</taxon>
        <taxon>Ostracoda</taxon>
        <taxon>Podocopa</taxon>
        <taxon>Podocopida</taxon>
        <taxon>Cytherocopina</taxon>
        <taxon>Cytheroidea</taxon>
        <taxon>Cytherideidae</taxon>
        <taxon>Cyprideis</taxon>
    </lineage>
</organism>
<sequence>MSLKPLQIDACTQPAVVTKDLAMVIQGRDSRRSLRQLLTGAYRSPEGNRLTGVYELVLKRATDAGRRRRQERPGLQIWLRGQVMSKSWIQRRQRRVLDTSSTYVRGEENLFGWKPRGDTLLFEHQWELEKLGRLEVVGRALHFLRLRGKLGLDANPFCICKVRTRAIVWKRKVSEK</sequence>
<reference evidence="1" key="1">
    <citation type="submission" date="2020-11" db="EMBL/GenBank/DDBJ databases">
        <authorList>
            <person name="Tran Van P."/>
        </authorList>
    </citation>
    <scope>NUCLEOTIDE SEQUENCE</scope>
</reference>
<name>A0A7R8W542_9CRUS</name>
<protein>
    <submittedName>
        <fullName evidence="1">Uncharacterized protein</fullName>
    </submittedName>
</protein>